<keyword evidence="4" id="KW-0408">Iron</keyword>
<keyword evidence="3" id="KW-0479">Metal-binding</keyword>
<keyword evidence="5" id="KW-0443">Lipid metabolism</keyword>
<comment type="caution">
    <text evidence="6">The sequence shown here is derived from an EMBL/GenBank/DDBJ whole genome shotgun (WGS) entry which is preliminary data.</text>
</comment>
<dbReference type="AlphaFoldDB" id="A0A816YDN6"/>
<dbReference type="Gene3D" id="1.10.630.10">
    <property type="entry name" value="Cytochrome P450"/>
    <property type="match status" value="1"/>
</dbReference>
<name>A0A816YDN6_9BILA</name>
<evidence type="ECO:0000313" key="6">
    <source>
        <dbReference type="EMBL" id="CAF2158869.1"/>
    </source>
</evidence>
<dbReference type="Proteomes" id="UP000663856">
    <property type="component" value="Unassembled WGS sequence"/>
</dbReference>
<dbReference type="InterPro" id="IPR001128">
    <property type="entry name" value="Cyt_P450"/>
</dbReference>
<dbReference type="Pfam" id="PF00067">
    <property type="entry name" value="p450"/>
    <property type="match status" value="1"/>
</dbReference>
<dbReference type="GO" id="GO:0016705">
    <property type="term" value="F:oxidoreductase activity, acting on paired donors, with incorporation or reduction of molecular oxygen"/>
    <property type="evidence" value="ECO:0007669"/>
    <property type="project" value="InterPro"/>
</dbReference>
<evidence type="ECO:0000256" key="2">
    <source>
        <dbReference type="ARBA" id="ARBA00022617"/>
    </source>
</evidence>
<keyword evidence="2" id="KW-0349">Heme</keyword>
<dbReference type="InterPro" id="IPR036396">
    <property type="entry name" value="Cyt_P450_sf"/>
</dbReference>
<dbReference type="GO" id="GO:0005506">
    <property type="term" value="F:iron ion binding"/>
    <property type="evidence" value="ECO:0007669"/>
    <property type="project" value="InterPro"/>
</dbReference>
<organism evidence="6">
    <name type="scientific">Rotaria magnacalcarata</name>
    <dbReference type="NCBI Taxonomy" id="392030"/>
    <lineage>
        <taxon>Eukaryota</taxon>
        <taxon>Metazoa</taxon>
        <taxon>Spiralia</taxon>
        <taxon>Gnathifera</taxon>
        <taxon>Rotifera</taxon>
        <taxon>Eurotatoria</taxon>
        <taxon>Bdelloidea</taxon>
        <taxon>Philodinida</taxon>
        <taxon>Philodinidae</taxon>
        <taxon>Rotaria</taxon>
    </lineage>
</organism>
<dbReference type="EMBL" id="CAJNRF010014659">
    <property type="protein sequence ID" value="CAF2158869.1"/>
    <property type="molecule type" value="Genomic_DNA"/>
</dbReference>
<evidence type="ECO:0008006" key="7">
    <source>
        <dbReference type="Google" id="ProtNLM"/>
    </source>
</evidence>
<reference evidence="6" key="1">
    <citation type="submission" date="2021-02" db="EMBL/GenBank/DDBJ databases">
        <authorList>
            <person name="Nowell W R."/>
        </authorList>
    </citation>
    <scope>NUCLEOTIDE SEQUENCE</scope>
</reference>
<dbReference type="GO" id="GO:0020037">
    <property type="term" value="F:heme binding"/>
    <property type="evidence" value="ECO:0007669"/>
    <property type="project" value="InterPro"/>
</dbReference>
<evidence type="ECO:0000256" key="4">
    <source>
        <dbReference type="ARBA" id="ARBA00023004"/>
    </source>
</evidence>
<evidence type="ECO:0000256" key="5">
    <source>
        <dbReference type="ARBA" id="ARBA00023221"/>
    </source>
</evidence>
<accession>A0A816YDN6</accession>
<comment type="similarity">
    <text evidence="1">Belongs to the cytochrome P450 family.</text>
</comment>
<keyword evidence="5" id="KW-0753">Steroid metabolism</keyword>
<dbReference type="PANTHER" id="PTHR24304">
    <property type="entry name" value="CYTOCHROME P450 FAMILY 7"/>
    <property type="match status" value="1"/>
</dbReference>
<dbReference type="GO" id="GO:0008202">
    <property type="term" value="P:steroid metabolic process"/>
    <property type="evidence" value="ECO:0007669"/>
    <property type="project" value="UniProtKB-KW"/>
</dbReference>
<sequence length="421" mass="49859">MLLILFTIIIVTLITYLYLKPLIENLFYSVPNEPKYIHSYVPIFGFSSKIIKNPIEFIRSLYLKYGKTFVIYFASTRFVYFYDEQTYLREVIKSDDFITFDGFIQDIFINNLNLDRQCLLNEEFIKKHLKYFHQYLKGDDLAILNKWVYDSLIESMKLDEKILADKKNKIVNFFDLLGEFVLFDTAQTLFGHSFVTEQRNITPSFYKLFQSLEQGLNLDMGSVKTIFQQRKEFLKRFSSFKFNKDESKLIHALEELFRSDEYKHLFRQHNIDALHVLTLWISTSILAPMSSWAIVDLLLHPDALVAVKQELSENISSSSTFIYDKEILAKLKILDSCITETYRRVLNSSSMRVALVDTTIECLDNTKKDHSKAMRSIEDKIEYITATKYMRILTKFKLYLILFRAFGKNSHHHQEYYKEKE</sequence>
<dbReference type="InterPro" id="IPR050529">
    <property type="entry name" value="CYP450_sterol_14alpha_dmase"/>
</dbReference>
<gene>
    <name evidence="6" type="ORF">WKI299_LOCUS31910</name>
</gene>
<dbReference type="GO" id="GO:0008395">
    <property type="term" value="F:steroid hydroxylase activity"/>
    <property type="evidence" value="ECO:0007669"/>
    <property type="project" value="TreeGrafter"/>
</dbReference>
<protein>
    <recommendedName>
        <fullName evidence="7">Cytochrome P450</fullName>
    </recommendedName>
</protein>
<dbReference type="InterPro" id="IPR002403">
    <property type="entry name" value="Cyt_P450_E_grp-IV"/>
</dbReference>
<proteinExistence type="inferred from homology"/>
<evidence type="ECO:0000256" key="1">
    <source>
        <dbReference type="ARBA" id="ARBA00010617"/>
    </source>
</evidence>
<dbReference type="SUPFAM" id="SSF48264">
    <property type="entry name" value="Cytochrome P450"/>
    <property type="match status" value="1"/>
</dbReference>
<dbReference type="PRINTS" id="PR00465">
    <property type="entry name" value="EP450IV"/>
</dbReference>
<dbReference type="PANTHER" id="PTHR24304:SF2">
    <property type="entry name" value="24-HYDROXYCHOLESTEROL 7-ALPHA-HYDROXYLASE"/>
    <property type="match status" value="1"/>
</dbReference>
<evidence type="ECO:0000256" key="3">
    <source>
        <dbReference type="ARBA" id="ARBA00022723"/>
    </source>
</evidence>